<evidence type="ECO:0000313" key="1">
    <source>
        <dbReference type="EMBL" id="KRL76643.1"/>
    </source>
</evidence>
<evidence type="ECO:0000313" key="2">
    <source>
        <dbReference type="Proteomes" id="UP000051048"/>
    </source>
</evidence>
<proteinExistence type="predicted"/>
<dbReference type="EMBL" id="AZFH01000198">
    <property type="protein sequence ID" value="KRL76643.1"/>
    <property type="molecule type" value="Genomic_DNA"/>
</dbReference>
<organism evidence="1 2">
    <name type="scientific">Ligilactobacillus equi DSM 15833 = JCM 10991</name>
    <dbReference type="NCBI Taxonomy" id="1423740"/>
    <lineage>
        <taxon>Bacteria</taxon>
        <taxon>Bacillati</taxon>
        <taxon>Bacillota</taxon>
        <taxon>Bacilli</taxon>
        <taxon>Lactobacillales</taxon>
        <taxon>Lactobacillaceae</taxon>
        <taxon>Ligilactobacillus</taxon>
    </lineage>
</organism>
<comment type="caution">
    <text evidence="1">The sequence shown here is derived from an EMBL/GenBank/DDBJ whole genome shotgun (WGS) entry which is preliminary data.</text>
</comment>
<accession>A0A0R1TDA3</accession>
<protein>
    <recommendedName>
        <fullName evidence="3">IrrE N-terminal-like domain-containing protein</fullName>
    </recommendedName>
</protein>
<dbReference type="AlphaFoldDB" id="A0A0R1TDA3"/>
<dbReference type="RefSeq" id="WP_025020757.1">
    <property type="nucleotide sequence ID" value="NZ_AZFH01000198.1"/>
</dbReference>
<dbReference type="STRING" id="1423740.FC36_GL001886"/>
<name>A0A0R1TDA3_9LACO</name>
<reference evidence="1 2" key="1">
    <citation type="journal article" date="2015" name="Genome Announc.">
        <title>Expanding the biotechnology potential of lactobacilli through comparative genomics of 213 strains and associated genera.</title>
        <authorList>
            <person name="Sun Z."/>
            <person name="Harris H.M."/>
            <person name="McCann A."/>
            <person name="Guo C."/>
            <person name="Argimon S."/>
            <person name="Zhang W."/>
            <person name="Yang X."/>
            <person name="Jeffery I.B."/>
            <person name="Cooney J.C."/>
            <person name="Kagawa T.F."/>
            <person name="Liu W."/>
            <person name="Song Y."/>
            <person name="Salvetti E."/>
            <person name="Wrobel A."/>
            <person name="Rasinkangas P."/>
            <person name="Parkhill J."/>
            <person name="Rea M.C."/>
            <person name="O'Sullivan O."/>
            <person name="Ritari J."/>
            <person name="Douillard F.P."/>
            <person name="Paul Ross R."/>
            <person name="Yang R."/>
            <person name="Briner A.E."/>
            <person name="Felis G.E."/>
            <person name="de Vos W.M."/>
            <person name="Barrangou R."/>
            <person name="Klaenhammer T.R."/>
            <person name="Caufield P.W."/>
            <person name="Cui Y."/>
            <person name="Zhang H."/>
            <person name="O'Toole P.W."/>
        </authorList>
    </citation>
    <scope>NUCLEOTIDE SEQUENCE [LARGE SCALE GENOMIC DNA]</scope>
    <source>
        <strain evidence="1 2">DSM 15833</strain>
    </source>
</reference>
<dbReference type="PATRIC" id="fig|1423740.3.peg.2042"/>
<dbReference type="OrthoDB" id="1707128at2"/>
<evidence type="ECO:0008006" key="3">
    <source>
        <dbReference type="Google" id="ProtNLM"/>
    </source>
</evidence>
<dbReference type="Proteomes" id="UP000051048">
    <property type="component" value="Unassembled WGS sequence"/>
</dbReference>
<sequence>MNSIEQLMSEYPQLNYIYTRMPEGLPGLIIDKTVYLKKDLTYQKEHETLAEEIGHYKTSVGDLTSLDNAVNRKQEKIARDWGRMKIITLDGLISCYKLCMRTAQEVADYFDVSVKYLFEALEMYKRKFGVIYSYRGYTFIFDRGLILNKESETIEN</sequence>
<gene>
    <name evidence="1" type="ORF">FC36_GL001886</name>
</gene>